<protein>
    <submittedName>
        <fullName evidence="2">Uncharacterized protein</fullName>
    </submittedName>
</protein>
<proteinExistence type="predicted"/>
<gene>
    <name evidence="2" type="ORF">D934_12285</name>
</gene>
<feature type="region of interest" description="Disordered" evidence="1">
    <location>
        <begin position="35"/>
        <end position="56"/>
    </location>
</feature>
<evidence type="ECO:0000313" key="3">
    <source>
        <dbReference type="Proteomes" id="UP000027215"/>
    </source>
</evidence>
<dbReference type="HOGENOM" id="CLU_3013352_0_0_6"/>
<reference evidence="2 3" key="1">
    <citation type="submission" date="2013-08" db="EMBL/GenBank/DDBJ databases">
        <authorList>
            <person name="Stouthamer R."/>
            <person name="Nunney L."/>
        </authorList>
    </citation>
    <scope>NUCLEOTIDE SEQUENCE [LARGE SCALE GENOMIC DNA]</scope>
    <source>
        <strain evidence="3">ann-1</strain>
    </source>
</reference>
<evidence type="ECO:0000256" key="1">
    <source>
        <dbReference type="SAM" id="MobiDB-lite"/>
    </source>
</evidence>
<name>A0A060HFA6_XYLFS</name>
<accession>A0A060HFA6</accession>
<organism evidence="2 3">
    <name type="scientific">Xylella fastidiosa subsp. sandyi Ann-1</name>
    <dbReference type="NCBI Taxonomy" id="155920"/>
    <lineage>
        <taxon>Bacteria</taxon>
        <taxon>Pseudomonadati</taxon>
        <taxon>Pseudomonadota</taxon>
        <taxon>Gammaproteobacteria</taxon>
        <taxon>Lysobacterales</taxon>
        <taxon>Lysobacteraceae</taxon>
        <taxon>Xylella</taxon>
    </lineage>
</organism>
<dbReference type="Proteomes" id="UP000027215">
    <property type="component" value="Chromosome"/>
</dbReference>
<dbReference type="EMBL" id="CP006696">
    <property type="protein sequence ID" value="AIC11632.1"/>
    <property type="molecule type" value="Genomic_DNA"/>
</dbReference>
<sequence length="56" mass="5500">MGLGAPCLLAHTEEASTLQQLGLLTQGIECIKEAGKGAAPAPRGLSGLNGPASGKD</sequence>
<dbReference type="AlphaFoldDB" id="A0A060HFA6"/>
<dbReference type="PATRIC" id="fig|155920.8.peg.2892"/>
<dbReference type="KEGG" id="xfs:D934_12285"/>
<evidence type="ECO:0000313" key="2">
    <source>
        <dbReference type="EMBL" id="AIC11632.1"/>
    </source>
</evidence>